<dbReference type="Proteomes" id="UP001188597">
    <property type="component" value="Unassembled WGS sequence"/>
</dbReference>
<evidence type="ECO:0000256" key="1">
    <source>
        <dbReference type="ARBA" id="ARBA00009861"/>
    </source>
</evidence>
<dbReference type="AlphaFoldDB" id="A0AA88V9A2"/>
<name>A0AA88V9A2_9ASTE</name>
<gene>
    <name evidence="2" type="ORF">RJ639_019229</name>
</gene>
<dbReference type="EMBL" id="JAVXUP010002263">
    <property type="protein sequence ID" value="KAK3004392.1"/>
    <property type="molecule type" value="Genomic_DNA"/>
</dbReference>
<evidence type="ECO:0000313" key="3">
    <source>
        <dbReference type="Proteomes" id="UP001188597"/>
    </source>
</evidence>
<keyword evidence="3" id="KW-1185">Reference proteome</keyword>
<reference evidence="2" key="1">
    <citation type="submission" date="2022-12" db="EMBL/GenBank/DDBJ databases">
        <title>Draft genome assemblies for two species of Escallonia (Escalloniales).</title>
        <authorList>
            <person name="Chanderbali A."/>
            <person name="Dervinis C."/>
            <person name="Anghel I."/>
            <person name="Soltis D."/>
            <person name="Soltis P."/>
            <person name="Zapata F."/>
        </authorList>
    </citation>
    <scope>NUCLEOTIDE SEQUENCE</scope>
    <source>
        <strain evidence="2">UCBG64.0493</strain>
        <tissue evidence="2">Leaf</tissue>
    </source>
</reference>
<dbReference type="InterPro" id="IPR023213">
    <property type="entry name" value="CAT-like_dom_sf"/>
</dbReference>
<dbReference type="PANTHER" id="PTHR31642:SF5">
    <property type="entry name" value="OS01G0104900 PROTEIN"/>
    <property type="match status" value="1"/>
</dbReference>
<evidence type="ECO:0000313" key="2">
    <source>
        <dbReference type="EMBL" id="KAK3004392.1"/>
    </source>
</evidence>
<organism evidence="2 3">
    <name type="scientific">Escallonia herrerae</name>
    <dbReference type="NCBI Taxonomy" id="1293975"/>
    <lineage>
        <taxon>Eukaryota</taxon>
        <taxon>Viridiplantae</taxon>
        <taxon>Streptophyta</taxon>
        <taxon>Embryophyta</taxon>
        <taxon>Tracheophyta</taxon>
        <taxon>Spermatophyta</taxon>
        <taxon>Magnoliopsida</taxon>
        <taxon>eudicotyledons</taxon>
        <taxon>Gunneridae</taxon>
        <taxon>Pentapetalae</taxon>
        <taxon>asterids</taxon>
        <taxon>campanulids</taxon>
        <taxon>Escalloniales</taxon>
        <taxon>Escalloniaceae</taxon>
        <taxon>Escallonia</taxon>
    </lineage>
</organism>
<evidence type="ECO:0008006" key="4">
    <source>
        <dbReference type="Google" id="ProtNLM"/>
    </source>
</evidence>
<sequence length="438" mass="49626">MLESSELPDCFYSSSQPILVRPSSPTPNHSLYLSNLDDQKFLRFSIKYLYLFKKSVSVATLKCSLARVLVDYYPLAGRLRNSPEYDQKLEVDCNGEGAVFAEAFMDITAEEFLALSGKPNRSWRKLLYRLESHGFLDIPPLVVQVTNLRCGGMIMCTAINHCLCDGIGTSQFLHAWAHLTTKPTTDLPINPFHSRHVLRPRNRSPTAFTHPGFTRNTPNKDIPQMDFNLNRYLQSQPLVSSSLTFTSSHILHLRRRCVPALKCTSFEILAYHTWHSWIKSLDLSPFLRVKLLFSMNIRKLLKPELPQGYYGNGFVLACGEATVNELVNTNSHYGVKLVQQAKLLVTDDYVRSSIDLLEDRTVKTDLSTSLVISQWSKSGLEDLDFGEGKPLHMGPLTSDIYCLFLPVIGCFDAVKVLVSMPESVVNKFEYYMNDDFSD</sequence>
<accession>A0AA88V9A2</accession>
<dbReference type="InterPro" id="IPR050317">
    <property type="entry name" value="Plant_Fungal_Acyltransferase"/>
</dbReference>
<dbReference type="Pfam" id="PF02458">
    <property type="entry name" value="Transferase"/>
    <property type="match status" value="1"/>
</dbReference>
<dbReference type="PANTHER" id="PTHR31642">
    <property type="entry name" value="TRICHOTHECENE 3-O-ACETYLTRANSFERASE"/>
    <property type="match status" value="1"/>
</dbReference>
<comment type="caution">
    <text evidence="2">The sequence shown here is derived from an EMBL/GenBank/DDBJ whole genome shotgun (WGS) entry which is preliminary data.</text>
</comment>
<comment type="similarity">
    <text evidence="1">Belongs to the plant acyltransferase family.</text>
</comment>
<dbReference type="Gene3D" id="3.30.559.10">
    <property type="entry name" value="Chloramphenicol acetyltransferase-like domain"/>
    <property type="match status" value="2"/>
</dbReference>
<dbReference type="GO" id="GO:0016747">
    <property type="term" value="F:acyltransferase activity, transferring groups other than amino-acyl groups"/>
    <property type="evidence" value="ECO:0007669"/>
    <property type="project" value="TreeGrafter"/>
</dbReference>
<proteinExistence type="inferred from homology"/>
<protein>
    <recommendedName>
        <fullName evidence="4">Omega-hydroxypalmitate O-feruloyl transferase</fullName>
    </recommendedName>
</protein>